<dbReference type="SUPFAM" id="SSF53756">
    <property type="entry name" value="UDP-Glycosyltransferase/glycogen phosphorylase"/>
    <property type="match status" value="1"/>
</dbReference>
<evidence type="ECO:0000259" key="1">
    <source>
        <dbReference type="Pfam" id="PF12996"/>
    </source>
</evidence>
<proteinExistence type="predicted"/>
<evidence type="ECO:0000313" key="4">
    <source>
        <dbReference type="Proteomes" id="UP000190906"/>
    </source>
</evidence>
<dbReference type="InterPro" id="IPR055259">
    <property type="entry name" value="YkvP/CgeB_Glyco_trans-like"/>
</dbReference>
<dbReference type="AlphaFoldDB" id="A0A1S9TGW6"/>
<accession>A0A1S9TGW6</accession>
<dbReference type="InterPro" id="IPR024542">
    <property type="entry name" value="YkvP_N"/>
</dbReference>
<dbReference type="Pfam" id="PF13524">
    <property type="entry name" value="Glyco_trans_1_2"/>
    <property type="match status" value="1"/>
</dbReference>
<dbReference type="Proteomes" id="UP000190906">
    <property type="component" value="Unassembled WGS sequence"/>
</dbReference>
<reference evidence="3 4" key="1">
    <citation type="submission" date="2017-01" db="EMBL/GenBank/DDBJ databases">
        <title>Bacillus cereus isolates.</title>
        <authorList>
            <person name="Beno S.M."/>
        </authorList>
    </citation>
    <scope>NUCLEOTIDE SEQUENCE [LARGE SCALE GENOMIC DNA]</scope>
    <source>
        <strain evidence="3 4">FSL H8-0485</strain>
    </source>
</reference>
<evidence type="ECO:0000259" key="2">
    <source>
        <dbReference type="Pfam" id="PF13524"/>
    </source>
</evidence>
<sequence length="317" mass="36969">MWIHGLPNGFRNLGHEVKISGPLENTNLVKVINDFNPHLFISMSWGPENYSPEKQYKIKSIVKSFKVPHIYWATEDPTHTKTFTLPYIQRVEPDFVFTICPQRVSQYHKFKVKAAHMDFGYHQKVHSPTNINPIYQCDLAIVANAYPNILTQYPNHYRHESLKILIQPLLKQNIRVDFWGENWGRMKQHLGYEIPEDWNHGYLDYTEANKVYSSAKIVIGLQNHLTQLTQRTYEILGSGGFLLTMDTPEIRSLFKPGDDLVVSSSPEETIKIVNYYLEHPEERIRIQNQGSKAVVQHSYKNRAQNMINILKTHKILK</sequence>
<comment type="caution">
    <text evidence="3">The sequence shown here is derived from an EMBL/GenBank/DDBJ whole genome shotgun (WGS) entry which is preliminary data.</text>
</comment>
<dbReference type="EMBL" id="MUAJ01000054">
    <property type="protein sequence ID" value="OOR09248.1"/>
    <property type="molecule type" value="Genomic_DNA"/>
</dbReference>
<name>A0A1S9TGW6_BACCE</name>
<gene>
    <name evidence="3" type="ORF">BW897_28865</name>
</gene>
<dbReference type="Pfam" id="PF12996">
    <property type="entry name" value="DUF3880"/>
    <property type="match status" value="1"/>
</dbReference>
<feature type="domain" description="Spore protein YkvP/CgeB glycosyl transferase-like" evidence="2">
    <location>
        <begin position="163"/>
        <end position="307"/>
    </location>
</feature>
<organism evidence="3 4">
    <name type="scientific">Bacillus cereus</name>
    <dbReference type="NCBI Taxonomy" id="1396"/>
    <lineage>
        <taxon>Bacteria</taxon>
        <taxon>Bacillati</taxon>
        <taxon>Bacillota</taxon>
        <taxon>Bacilli</taxon>
        <taxon>Bacillales</taxon>
        <taxon>Bacillaceae</taxon>
        <taxon>Bacillus</taxon>
        <taxon>Bacillus cereus group</taxon>
    </lineage>
</organism>
<evidence type="ECO:0000313" key="3">
    <source>
        <dbReference type="EMBL" id="OOR09248.1"/>
    </source>
</evidence>
<feature type="domain" description="Spore protein YkvP N-terminal" evidence="1">
    <location>
        <begin position="1"/>
        <end position="100"/>
    </location>
</feature>
<protein>
    <submittedName>
        <fullName evidence="3">Peptigoglycan-binding protein LysM</fullName>
    </submittedName>
</protein>